<dbReference type="Pfam" id="PF10431">
    <property type="entry name" value="ClpB_D2-small"/>
    <property type="match status" value="1"/>
</dbReference>
<evidence type="ECO:0000256" key="4">
    <source>
        <dbReference type="ARBA" id="ARBA00022741"/>
    </source>
</evidence>
<dbReference type="InterPro" id="IPR036628">
    <property type="entry name" value="Clp_N_dom_sf"/>
</dbReference>
<dbReference type="Gene3D" id="1.10.1780.10">
    <property type="entry name" value="Clp, N-terminal domain"/>
    <property type="match status" value="1"/>
</dbReference>
<evidence type="ECO:0000313" key="13">
    <source>
        <dbReference type="Proteomes" id="UP000717515"/>
    </source>
</evidence>
<dbReference type="InterPro" id="IPR003593">
    <property type="entry name" value="AAA+_ATPase"/>
</dbReference>
<feature type="domain" description="Clp R" evidence="11">
    <location>
        <begin position="267"/>
        <end position="415"/>
    </location>
</feature>
<gene>
    <name evidence="12" type="ORF">KVV02_002313</name>
</gene>
<keyword evidence="5 8" id="KW-0067">ATP-binding</keyword>
<evidence type="ECO:0000256" key="6">
    <source>
        <dbReference type="ARBA" id="ARBA00023186"/>
    </source>
</evidence>
<dbReference type="SUPFAM" id="SSF81923">
    <property type="entry name" value="Double Clp-N motif"/>
    <property type="match status" value="1"/>
</dbReference>
<dbReference type="Pfam" id="PF07724">
    <property type="entry name" value="AAA_2"/>
    <property type="match status" value="1"/>
</dbReference>
<evidence type="ECO:0000256" key="3">
    <source>
        <dbReference type="ARBA" id="ARBA00022737"/>
    </source>
</evidence>
<dbReference type="InterPro" id="IPR003959">
    <property type="entry name" value="ATPase_AAA_core"/>
</dbReference>
<dbReference type="InterPro" id="IPR027417">
    <property type="entry name" value="P-loop_NTPase"/>
</dbReference>
<dbReference type="PROSITE" id="PS00870">
    <property type="entry name" value="CLPAB_1"/>
    <property type="match status" value="1"/>
</dbReference>
<dbReference type="Pfam" id="PF17871">
    <property type="entry name" value="AAA_lid_9"/>
    <property type="match status" value="1"/>
</dbReference>
<evidence type="ECO:0000256" key="7">
    <source>
        <dbReference type="PROSITE-ProRule" id="PRU01251"/>
    </source>
</evidence>
<dbReference type="GO" id="GO:0051087">
    <property type="term" value="F:protein-folding chaperone binding"/>
    <property type="evidence" value="ECO:0007669"/>
    <property type="project" value="TreeGrafter"/>
</dbReference>
<dbReference type="InterPro" id="IPR050130">
    <property type="entry name" value="ClpA_ClpB"/>
</dbReference>
<feature type="region of interest" description="Disordered" evidence="10">
    <location>
        <begin position="239"/>
        <end position="274"/>
    </location>
</feature>
<keyword evidence="4 8" id="KW-0547">Nucleotide-binding</keyword>
<dbReference type="FunFam" id="3.40.50.300:FF:000010">
    <property type="entry name" value="Chaperone clpB 1, putative"/>
    <property type="match status" value="1"/>
</dbReference>
<evidence type="ECO:0000256" key="8">
    <source>
        <dbReference type="RuleBase" id="RU004432"/>
    </source>
</evidence>
<accession>A0A9P8A3A1</accession>
<comment type="similarity">
    <text evidence="2 8">Belongs to the ClpA/ClpB family.</text>
</comment>
<dbReference type="GO" id="GO:0015031">
    <property type="term" value="P:protein transport"/>
    <property type="evidence" value="ECO:0007669"/>
    <property type="project" value="InterPro"/>
</dbReference>
<dbReference type="InterPro" id="IPR018368">
    <property type="entry name" value="ClpA/B_CS1"/>
</dbReference>
<keyword evidence="3 7" id="KW-0677">Repeat</keyword>
<reference evidence="12" key="1">
    <citation type="submission" date="2021-07" db="EMBL/GenBank/DDBJ databases">
        <title>Draft genome of Mortierella alpina, strain LL118, isolated from an aspen leaf litter sample.</title>
        <authorList>
            <person name="Yang S."/>
            <person name="Vinatzer B.A."/>
        </authorList>
    </citation>
    <scope>NUCLEOTIDE SEQUENCE</scope>
    <source>
        <strain evidence="12">LL118</strain>
    </source>
</reference>
<dbReference type="Gene3D" id="1.20.1260.60">
    <property type="entry name" value="Vacuolar protein sorting-associated protein Ist1"/>
    <property type="match status" value="1"/>
</dbReference>
<dbReference type="Gene3D" id="3.40.50.300">
    <property type="entry name" value="P-loop containing nucleotide triphosphate hydrolases"/>
    <property type="match status" value="3"/>
</dbReference>
<dbReference type="InterPro" id="IPR019489">
    <property type="entry name" value="Clp_ATPase_C"/>
</dbReference>
<dbReference type="GO" id="GO:0051082">
    <property type="term" value="F:unfolded protein binding"/>
    <property type="evidence" value="ECO:0007669"/>
    <property type="project" value="TreeGrafter"/>
</dbReference>
<feature type="region of interest" description="Disordered" evidence="10">
    <location>
        <begin position="193"/>
        <end position="223"/>
    </location>
</feature>
<dbReference type="GO" id="GO:0016887">
    <property type="term" value="F:ATP hydrolysis activity"/>
    <property type="evidence" value="ECO:0007669"/>
    <property type="project" value="InterPro"/>
</dbReference>
<dbReference type="InterPro" id="IPR005061">
    <property type="entry name" value="Ist1"/>
</dbReference>
<dbReference type="GO" id="GO:0005829">
    <property type="term" value="C:cytosol"/>
    <property type="evidence" value="ECO:0007669"/>
    <property type="project" value="TreeGrafter"/>
</dbReference>
<dbReference type="CDD" id="cd19499">
    <property type="entry name" value="RecA-like_ClpB_Hsp104-like"/>
    <property type="match status" value="1"/>
</dbReference>
<dbReference type="PROSITE" id="PS51903">
    <property type="entry name" value="CLP_R"/>
    <property type="match status" value="1"/>
</dbReference>
<dbReference type="AlphaFoldDB" id="A0A9P8A3A1"/>
<feature type="coiled-coil region" evidence="9">
    <location>
        <begin position="737"/>
        <end position="794"/>
    </location>
</feature>
<feature type="compositionally biased region" description="Low complexity" evidence="10">
    <location>
        <begin position="254"/>
        <end position="266"/>
    </location>
</feature>
<dbReference type="InterPro" id="IPR001270">
    <property type="entry name" value="ClpA/B"/>
</dbReference>
<dbReference type="PANTHER" id="PTHR11638">
    <property type="entry name" value="ATP-DEPENDENT CLP PROTEASE"/>
    <property type="match status" value="1"/>
</dbReference>
<evidence type="ECO:0000256" key="10">
    <source>
        <dbReference type="SAM" id="MobiDB-lite"/>
    </source>
</evidence>
<dbReference type="PRINTS" id="PR00300">
    <property type="entry name" value="CLPPROTEASEA"/>
</dbReference>
<dbReference type="Pfam" id="PF02861">
    <property type="entry name" value="Clp_N"/>
    <property type="match status" value="1"/>
</dbReference>
<dbReference type="EMBL" id="JAIFTL010000137">
    <property type="protein sequence ID" value="KAG9322610.1"/>
    <property type="molecule type" value="Genomic_DNA"/>
</dbReference>
<organism evidence="12 13">
    <name type="scientific">Mortierella alpina</name>
    <name type="common">Oleaginous fungus</name>
    <name type="synonym">Mortierella renispora</name>
    <dbReference type="NCBI Taxonomy" id="64518"/>
    <lineage>
        <taxon>Eukaryota</taxon>
        <taxon>Fungi</taxon>
        <taxon>Fungi incertae sedis</taxon>
        <taxon>Mucoromycota</taxon>
        <taxon>Mortierellomycotina</taxon>
        <taxon>Mortierellomycetes</taxon>
        <taxon>Mortierellales</taxon>
        <taxon>Mortierellaceae</taxon>
        <taxon>Mortierella</taxon>
    </lineage>
</organism>
<evidence type="ECO:0000256" key="5">
    <source>
        <dbReference type="ARBA" id="ARBA00022840"/>
    </source>
</evidence>
<dbReference type="GO" id="GO:0042026">
    <property type="term" value="P:protein refolding"/>
    <property type="evidence" value="ECO:0007669"/>
    <property type="project" value="TreeGrafter"/>
</dbReference>
<sequence length="1157" mass="129402">MFNPTRAKVQLKLSVNRLQLLQNKKNMLAQQHRKEIARLLEIGKEESARIRVEHIIREDFSNEALEIIELYCELLLARFGLLEQLKNCDPAITEAVNTIIYAAPRSEVKELLLVRDQLAAKFGREFVTNAMENKDESVNPRIIQKLKVQTPDPYLVNRYLEEIARAFKVSWTADPEMDHQLIGSMDYEFIDPINHTVDQPGRPRAQDKSKSTSKALPMDADDDDRLDLLSDLASLSDTTSKPISAASVKPAVQSNTSNTKSIKNTNAQDVVSEKTEKTIGQAQELAREFSNSQITPTHLVSAMLDESEEGPGSSLLKSIINKAGAIPEEIERAFKKLLVRLPTQSPAPVDISFSPQAYQVLRKAQEHQKKQKDSFISVDHLILALMDDTPTWKVFTDNGITKTAFENAISQTRGNRRVESKNAEAQYEALSKYAIDMVALAEQGKLDPVIGRDDEIRRVIRVLSRRTKNNPVLIGEPGVGKTAVVEGLAQRIVQKDVPVSLQCRLYSLDMGALIAGAKYRGEFEERLKAVLKEIKDSEQGIILFIDEIHLVLGAGKTDGAMDAANLLKPMLARGELRCIGATTLDEYRKHVEKDPAFERRFQQVLVGEPSLGDTISILRGLKERYEIHHGVKITDGALVSAATLANRYITNRFLPDKAIDLMDEACANTRVQLDSQPELIDQLERRHLQLEVEATALGKEKDPASQQRLVKVREEMSRISEELKPLKLKYELDKGRINEVRDLNQKLQDLKTKADEAERHYDLAKAADIRYYAIPDLEKKIATVTAERARQQAEAMLAAANGTMTDTAELVTDVVGPEQITEVVSRWTGIPVQRLNKSQVERLLQLADRLRERVVGQDEAVEAVAEAVLRSRAGMAKEHAPLGSFMFLGPTGVGKTELAKALAHELFDDENMMVRIDMSEYMESHSVARLIGAPPGYVGHDEGGQLTEAIRRRPYSVVLFDEIEKADVKVLNVLLQVLDDGRLTDSQGRMVDFSNTVIIMTSNVGYTYLQDLGNQGITEQTRELVMRDVRAHFRPEFLNRLDELVIFSPLGTDQLGKIIRNQLAVIGKRLESKNITLHITDAACQKVLDDAFDPRYGGRPLKRYLEKQVVTKVSRLLLTGELTEYQKVVVDISSNGELAFNVISAGGPSEADAMNLD</sequence>
<proteinExistence type="inferred from homology"/>
<dbReference type="Pfam" id="PF03398">
    <property type="entry name" value="Ist1"/>
    <property type="match status" value="1"/>
</dbReference>
<evidence type="ECO:0000256" key="9">
    <source>
        <dbReference type="SAM" id="Coils"/>
    </source>
</evidence>
<name>A0A9P8A3A1_MORAP</name>
<evidence type="ECO:0000259" key="11">
    <source>
        <dbReference type="PROSITE" id="PS51903"/>
    </source>
</evidence>
<comment type="similarity">
    <text evidence="1">Belongs to the IST1 family.</text>
</comment>
<dbReference type="FunFam" id="3.40.50.300:FF:000025">
    <property type="entry name" value="ATP-dependent Clp protease subunit"/>
    <property type="match status" value="1"/>
</dbReference>
<dbReference type="FunFam" id="1.20.1260.60:FF:000002">
    <property type="entry name" value="Vacuolar protein sorting-associated protein IST1"/>
    <property type="match status" value="1"/>
</dbReference>
<dbReference type="FunFam" id="3.40.50.300:FF:000120">
    <property type="entry name" value="ATP-dependent chaperone ClpB"/>
    <property type="match status" value="1"/>
</dbReference>
<dbReference type="PANTHER" id="PTHR11638:SF18">
    <property type="entry name" value="HEAT SHOCK PROTEIN 104"/>
    <property type="match status" value="1"/>
</dbReference>
<evidence type="ECO:0000256" key="1">
    <source>
        <dbReference type="ARBA" id="ARBA00005536"/>
    </source>
</evidence>
<evidence type="ECO:0000313" key="12">
    <source>
        <dbReference type="EMBL" id="KAG9322610.1"/>
    </source>
</evidence>
<evidence type="ECO:0000256" key="2">
    <source>
        <dbReference type="ARBA" id="ARBA00008675"/>
    </source>
</evidence>
<dbReference type="Gene3D" id="1.10.8.60">
    <property type="match status" value="1"/>
</dbReference>
<keyword evidence="9" id="KW-0175">Coiled coil</keyword>
<dbReference type="CDD" id="cd00009">
    <property type="entry name" value="AAA"/>
    <property type="match status" value="1"/>
</dbReference>
<dbReference type="SMART" id="SM01086">
    <property type="entry name" value="ClpB_D2-small"/>
    <property type="match status" value="1"/>
</dbReference>
<dbReference type="GO" id="GO:0005524">
    <property type="term" value="F:ATP binding"/>
    <property type="evidence" value="ECO:0007669"/>
    <property type="project" value="UniProtKB-KW"/>
</dbReference>
<dbReference type="Proteomes" id="UP000717515">
    <property type="component" value="Unassembled WGS sequence"/>
</dbReference>
<dbReference type="PROSITE" id="PS00871">
    <property type="entry name" value="CLPAB_2"/>
    <property type="match status" value="1"/>
</dbReference>
<dbReference type="SUPFAM" id="SSF52540">
    <property type="entry name" value="P-loop containing nucleoside triphosphate hydrolases"/>
    <property type="match status" value="2"/>
</dbReference>
<dbReference type="GO" id="GO:0043335">
    <property type="term" value="P:protein unfolding"/>
    <property type="evidence" value="ECO:0007669"/>
    <property type="project" value="TreeGrafter"/>
</dbReference>
<keyword evidence="6 8" id="KW-0143">Chaperone</keyword>
<comment type="caution">
    <text evidence="12">The sequence shown here is derived from an EMBL/GenBank/DDBJ whole genome shotgun (WGS) entry which is preliminary data.</text>
</comment>
<dbReference type="InterPro" id="IPR041546">
    <property type="entry name" value="ClpA/ClpB_AAA_lid"/>
</dbReference>
<dbReference type="InterPro" id="IPR028299">
    <property type="entry name" value="ClpA/B_CS2"/>
</dbReference>
<dbReference type="Pfam" id="PF00004">
    <property type="entry name" value="AAA"/>
    <property type="match status" value="1"/>
</dbReference>
<dbReference type="InterPro" id="IPR004176">
    <property type="entry name" value="Clp_R_N"/>
</dbReference>
<dbReference type="SMART" id="SM00382">
    <property type="entry name" value="AAA"/>
    <property type="match status" value="2"/>
</dbReference>
<dbReference type="InterPro" id="IPR042277">
    <property type="entry name" value="IST1-like"/>
</dbReference>
<protein>
    <recommendedName>
        <fullName evidence="11">Clp R domain-containing protein</fullName>
    </recommendedName>
</protein>
<dbReference type="GO" id="GO:0070370">
    <property type="term" value="P:cellular heat acclimation"/>
    <property type="evidence" value="ECO:0007669"/>
    <property type="project" value="TreeGrafter"/>
</dbReference>